<protein>
    <submittedName>
        <fullName evidence="4">Uncharacterized protein</fullName>
    </submittedName>
</protein>
<dbReference type="GO" id="GO:0005840">
    <property type="term" value="C:ribosome"/>
    <property type="evidence" value="ECO:0007669"/>
    <property type="project" value="UniProtKB-KW"/>
</dbReference>
<dbReference type="GO" id="GO:0006412">
    <property type="term" value="P:translation"/>
    <property type="evidence" value="ECO:0007669"/>
    <property type="project" value="InterPro"/>
</dbReference>
<dbReference type="OrthoDB" id="9834376at2759"/>
<dbReference type="InterPro" id="IPR001593">
    <property type="entry name" value="Ribosomal_eS1"/>
</dbReference>
<evidence type="ECO:0000256" key="1">
    <source>
        <dbReference type="ARBA" id="ARBA00022490"/>
    </source>
</evidence>
<organism evidence="4 5">
    <name type="scientific">Balaenoptera physalus</name>
    <name type="common">Fin whale</name>
    <name type="synonym">Balaena physalus</name>
    <dbReference type="NCBI Taxonomy" id="9770"/>
    <lineage>
        <taxon>Eukaryota</taxon>
        <taxon>Metazoa</taxon>
        <taxon>Chordata</taxon>
        <taxon>Craniata</taxon>
        <taxon>Vertebrata</taxon>
        <taxon>Euteleostomi</taxon>
        <taxon>Mammalia</taxon>
        <taxon>Eutheria</taxon>
        <taxon>Laurasiatheria</taxon>
        <taxon>Artiodactyla</taxon>
        <taxon>Whippomorpha</taxon>
        <taxon>Cetacea</taxon>
        <taxon>Mysticeti</taxon>
        <taxon>Balaenopteridae</taxon>
        <taxon>Balaenoptera</taxon>
    </lineage>
</organism>
<dbReference type="SMART" id="SM01397">
    <property type="entry name" value="Ribosomal_S3Ae"/>
    <property type="match status" value="1"/>
</dbReference>
<dbReference type="Proteomes" id="UP000437017">
    <property type="component" value="Unassembled WGS sequence"/>
</dbReference>
<dbReference type="PANTHER" id="PTHR11830">
    <property type="entry name" value="40S RIBOSOMAL PROTEIN S3A"/>
    <property type="match status" value="1"/>
</dbReference>
<evidence type="ECO:0000313" key="5">
    <source>
        <dbReference type="Proteomes" id="UP000437017"/>
    </source>
</evidence>
<reference evidence="4 5" key="1">
    <citation type="journal article" date="2019" name="PLoS ONE">
        <title>Genomic analyses reveal an absence of contemporary introgressive admixture between fin whales and blue whales, despite known hybrids.</title>
        <authorList>
            <person name="Westbury M.V."/>
            <person name="Petersen B."/>
            <person name="Lorenzen E.D."/>
        </authorList>
    </citation>
    <scope>NUCLEOTIDE SEQUENCE [LARGE SCALE GENOMIC DNA]</scope>
    <source>
        <strain evidence="4">FinWhale-01</strain>
    </source>
</reference>
<dbReference type="EMBL" id="SGJD01011072">
    <property type="protein sequence ID" value="KAB0388811.1"/>
    <property type="molecule type" value="Genomic_DNA"/>
</dbReference>
<dbReference type="GO" id="GO:0003735">
    <property type="term" value="F:structural constituent of ribosome"/>
    <property type="evidence" value="ECO:0007669"/>
    <property type="project" value="InterPro"/>
</dbReference>
<dbReference type="AlphaFoldDB" id="A0A643BLG3"/>
<gene>
    <name evidence="4" type="ORF">E2I00_006689</name>
</gene>
<keyword evidence="3" id="KW-0687">Ribonucleoprotein</keyword>
<dbReference type="Pfam" id="PF01015">
    <property type="entry name" value="Ribosomal_S3Ae"/>
    <property type="match status" value="1"/>
</dbReference>
<evidence type="ECO:0000256" key="2">
    <source>
        <dbReference type="ARBA" id="ARBA00022980"/>
    </source>
</evidence>
<accession>A0A643BLG3</accession>
<proteinExistence type="predicted"/>
<keyword evidence="2" id="KW-0689">Ribosomal protein</keyword>
<sequence length="143" mass="16828">MVICFVYSVWVLLKKCNNQIQKTSYAQHQQVCQICKKMMEIMTQEVQTNDLKEVVNQLIPDSTGKDIEKPCQSIYPLYDVFVRKVKMLKSPSLNWENSWSYMVKVVVLEKLLGMRQVLKLKELMDMSHQSKNLFKNQTFNGDK</sequence>
<keyword evidence="5" id="KW-1185">Reference proteome</keyword>
<evidence type="ECO:0000313" key="4">
    <source>
        <dbReference type="EMBL" id="KAB0388811.1"/>
    </source>
</evidence>
<dbReference type="GO" id="GO:1990904">
    <property type="term" value="C:ribonucleoprotein complex"/>
    <property type="evidence" value="ECO:0007669"/>
    <property type="project" value="UniProtKB-KW"/>
</dbReference>
<comment type="caution">
    <text evidence="4">The sequence shown here is derived from an EMBL/GenBank/DDBJ whole genome shotgun (WGS) entry which is preliminary data.</text>
</comment>
<keyword evidence="1" id="KW-0963">Cytoplasm</keyword>
<evidence type="ECO:0000256" key="3">
    <source>
        <dbReference type="ARBA" id="ARBA00023274"/>
    </source>
</evidence>
<name>A0A643BLG3_BALPH</name>